<dbReference type="Proteomes" id="UP000257109">
    <property type="component" value="Unassembled WGS sequence"/>
</dbReference>
<gene>
    <name evidence="1" type="primary">CPSF160</name>
    <name evidence="1" type="ORF">CR513_18388</name>
</gene>
<evidence type="ECO:0000313" key="2">
    <source>
        <dbReference type="Proteomes" id="UP000257109"/>
    </source>
</evidence>
<name>A0A371H797_MUCPR</name>
<proteinExistence type="predicted"/>
<accession>A0A371H797</accession>
<evidence type="ECO:0000313" key="1">
    <source>
        <dbReference type="EMBL" id="RDX98657.1"/>
    </source>
</evidence>
<protein>
    <submittedName>
        <fullName evidence="1">Cleavage and polyadenylation specificity factor subunit 1</fullName>
    </submittedName>
</protein>
<reference evidence="1" key="1">
    <citation type="submission" date="2018-05" db="EMBL/GenBank/DDBJ databases">
        <title>Draft genome of Mucuna pruriens seed.</title>
        <authorList>
            <person name="Nnadi N.E."/>
            <person name="Vos R."/>
            <person name="Hasami M.H."/>
            <person name="Devisetty U.K."/>
            <person name="Aguiy J.C."/>
        </authorList>
    </citation>
    <scope>NUCLEOTIDE SEQUENCE [LARGE SCALE GENOMIC DNA]</scope>
    <source>
        <strain evidence="1">JCA_2017</strain>
    </source>
</reference>
<sequence>MSFAAYKMMQCPTGIDNCAAGFLTHSRSDFVPLQPDDLDAEWPSRPRQLALLPNLVVTAANVLEVYAVRIQEDQPPKPADSRRGALLDGIAGASLELVCHYRFHLSPLVLESELCLVQCGLGYGNLVSDDYMGFLDDNGNVEHVLDYGLL</sequence>
<comment type="caution">
    <text evidence="1">The sequence shown here is derived from an EMBL/GenBank/DDBJ whole genome shotgun (WGS) entry which is preliminary data.</text>
</comment>
<dbReference type="OrthoDB" id="1692721at2759"/>
<dbReference type="STRING" id="157652.A0A371H797"/>
<feature type="non-terminal residue" evidence="1">
    <location>
        <position position="1"/>
    </location>
</feature>
<keyword evidence="2" id="KW-1185">Reference proteome</keyword>
<dbReference type="AlphaFoldDB" id="A0A371H797"/>
<organism evidence="1 2">
    <name type="scientific">Mucuna pruriens</name>
    <name type="common">Velvet bean</name>
    <name type="synonym">Dolichos pruriens</name>
    <dbReference type="NCBI Taxonomy" id="157652"/>
    <lineage>
        <taxon>Eukaryota</taxon>
        <taxon>Viridiplantae</taxon>
        <taxon>Streptophyta</taxon>
        <taxon>Embryophyta</taxon>
        <taxon>Tracheophyta</taxon>
        <taxon>Spermatophyta</taxon>
        <taxon>Magnoliopsida</taxon>
        <taxon>eudicotyledons</taxon>
        <taxon>Gunneridae</taxon>
        <taxon>Pentapetalae</taxon>
        <taxon>rosids</taxon>
        <taxon>fabids</taxon>
        <taxon>Fabales</taxon>
        <taxon>Fabaceae</taxon>
        <taxon>Papilionoideae</taxon>
        <taxon>50 kb inversion clade</taxon>
        <taxon>NPAAA clade</taxon>
        <taxon>indigoferoid/millettioid clade</taxon>
        <taxon>Phaseoleae</taxon>
        <taxon>Mucuna</taxon>
    </lineage>
</organism>
<dbReference type="EMBL" id="QJKJ01003403">
    <property type="protein sequence ID" value="RDX98657.1"/>
    <property type="molecule type" value="Genomic_DNA"/>
</dbReference>